<evidence type="ECO:0000256" key="3">
    <source>
        <dbReference type="SAM" id="SignalP"/>
    </source>
</evidence>
<dbReference type="InterPro" id="IPR031924">
    <property type="entry name" value="GH115"/>
</dbReference>
<gene>
    <name evidence="5" type="ORF">SAMN06269173_10535</name>
</gene>
<accession>A0A238Y8H2</accession>
<proteinExistence type="predicted"/>
<feature type="chain" id="PRO_5012941051" evidence="3">
    <location>
        <begin position="32"/>
        <end position="886"/>
    </location>
</feature>
<dbReference type="Pfam" id="PF17829">
    <property type="entry name" value="GH115_C"/>
    <property type="match status" value="1"/>
</dbReference>
<dbReference type="AlphaFoldDB" id="A0A238Y8H2"/>
<dbReference type="RefSeq" id="WP_089332941.1">
    <property type="nucleotide sequence ID" value="NZ_FZNS01000005.1"/>
</dbReference>
<dbReference type="InterPro" id="IPR041437">
    <property type="entry name" value="GH115_C"/>
</dbReference>
<evidence type="ECO:0000256" key="2">
    <source>
        <dbReference type="SAM" id="MobiDB-lite"/>
    </source>
</evidence>
<dbReference type="SUPFAM" id="SSF55545">
    <property type="entry name" value="beta-N-acetylhexosaminidase-like domain"/>
    <property type="match status" value="1"/>
</dbReference>
<dbReference type="PANTHER" id="PTHR37842:SF2">
    <property type="entry name" value="GYLCOSYL HYDROLASE 115 C-TERMINAL DOMAIN-CONTAINING PROTEIN"/>
    <property type="match status" value="1"/>
</dbReference>
<protein>
    <submittedName>
        <fullName evidence="5">Glycosyl hydrolase family 115</fullName>
    </submittedName>
</protein>
<keyword evidence="1 5" id="KW-0378">Hydrolase</keyword>
<dbReference type="EMBL" id="FZNS01000005">
    <property type="protein sequence ID" value="SNR67387.1"/>
    <property type="molecule type" value="Genomic_DNA"/>
</dbReference>
<evidence type="ECO:0000313" key="5">
    <source>
        <dbReference type="EMBL" id="SNR67387.1"/>
    </source>
</evidence>
<name>A0A238Y8H2_9BACT</name>
<dbReference type="Gene3D" id="1.20.58.2150">
    <property type="match status" value="1"/>
</dbReference>
<feature type="domain" description="Gylcosyl hydrolase 115 C-terminal" evidence="4">
    <location>
        <begin position="697"/>
        <end position="870"/>
    </location>
</feature>
<evidence type="ECO:0000256" key="1">
    <source>
        <dbReference type="ARBA" id="ARBA00022801"/>
    </source>
</evidence>
<dbReference type="InterPro" id="IPR029018">
    <property type="entry name" value="Hex-like_dom2"/>
</dbReference>
<feature type="compositionally biased region" description="Polar residues" evidence="2">
    <location>
        <begin position="876"/>
        <end position="886"/>
    </location>
</feature>
<dbReference type="Gene3D" id="3.20.20.520">
    <property type="entry name" value="Glycosyl hydrolase family 115"/>
    <property type="match status" value="1"/>
</dbReference>
<feature type="signal peptide" evidence="3">
    <location>
        <begin position="1"/>
        <end position="31"/>
    </location>
</feature>
<dbReference type="GO" id="GO:0016787">
    <property type="term" value="F:hydrolase activity"/>
    <property type="evidence" value="ECO:0007669"/>
    <property type="project" value="UniProtKB-KW"/>
</dbReference>
<dbReference type="GO" id="GO:0005975">
    <property type="term" value="P:carbohydrate metabolic process"/>
    <property type="evidence" value="ECO:0007669"/>
    <property type="project" value="UniProtKB-ARBA"/>
</dbReference>
<dbReference type="Pfam" id="PF15979">
    <property type="entry name" value="Glyco_hydro_115"/>
    <property type="match status" value="1"/>
</dbReference>
<evidence type="ECO:0000259" key="4">
    <source>
        <dbReference type="Pfam" id="PF17829"/>
    </source>
</evidence>
<dbReference type="Proteomes" id="UP000198310">
    <property type="component" value="Unassembled WGS sequence"/>
</dbReference>
<dbReference type="InterPro" id="IPR042301">
    <property type="entry name" value="GH115_sf"/>
</dbReference>
<dbReference type="Gene3D" id="2.60.120.1620">
    <property type="match status" value="1"/>
</dbReference>
<dbReference type="Gene3D" id="3.30.379.10">
    <property type="entry name" value="Chitobiase/beta-hexosaminidase domain 2-like"/>
    <property type="match status" value="1"/>
</dbReference>
<keyword evidence="6" id="KW-1185">Reference proteome</keyword>
<feature type="region of interest" description="Disordered" evidence="2">
    <location>
        <begin position="863"/>
        <end position="886"/>
    </location>
</feature>
<sequence length="886" mass="97664">MPISHSHSTRPALLARWLCALLLLACAPSWADTPSSLGDTYISAKKSKGSFALAASGKAAPLYASASEWPGVLRAAKDLQADINRVTKLQPTLTTDQAPKGKEVVLIGTLGKSPLIDGLVKAGKLNGAALAGKWEAFVVQTIEKPMPGIDRALVIAGSDKRGTIYGIYDVSQQMGVSPWYWWADVPTKEQKALYVAAGGHSQGEPAVKYRGIFINDEAPALQNWSKEKFGGVNSKMYAHMFELILRLKGNYLWPAMWGNAFNDDDKQNPVLADEYGIVMGTSHHEPLTRAHDEWRRYGKGPWNYQTNAGTLQEFWRGGMQRMGTRENILSIGMRGDGDEPMSEENNIALLERIVADQRKIIAETTGKPAEQTPQLWALYKEVQDYYDRGMRVPDDVTLLLCDDNWGNLRKLPKLGEKPRNGGYGIYYHFDYVGGPRNYKWLNTNPLPRIWEQMHLAHEYGANQIWIVNVGDLKPMELPISFFLDYAWNPNRIKATDVAAYTQRWAAQQFGPSHAADIADILAKYAKYNARRKPELLDQNTYSLANFREFETVVADYNQLLTRAEAINQKIPAASRDAYYELVLHPVQACANLNELYYTVALNREAAQKGLSSTNALAEKAKALYAKDGEITRRYHAVAGGKWNHMMDQTHIGYTYWQQPEANKMPEVKTLANATSQPTPTASVAAPKAGGAAAAGAGFQESNGYVSIEAEHYTKAVTTGPVTWQHLPDFGRTLGAVTSFPVTAAPQATPGGQSPHLEYTITMQQAGPVTVRAYLAPTLDFTNDQGLRYAVSIDDETPQVINLHTGLKPDNGNRPWEQAVAESILIKTSQHNLATAGTHTLKFWRVDPGVVLERLVVSHGELPASYLGPPESPAAVSGSTKGSVGRR</sequence>
<organism evidence="5 6">
    <name type="scientific">Hymenobacter mucosus</name>
    <dbReference type="NCBI Taxonomy" id="1411120"/>
    <lineage>
        <taxon>Bacteria</taxon>
        <taxon>Pseudomonadati</taxon>
        <taxon>Bacteroidota</taxon>
        <taxon>Cytophagia</taxon>
        <taxon>Cytophagales</taxon>
        <taxon>Hymenobacteraceae</taxon>
        <taxon>Hymenobacter</taxon>
    </lineage>
</organism>
<dbReference type="PANTHER" id="PTHR37842">
    <property type="match status" value="1"/>
</dbReference>
<reference evidence="6" key="1">
    <citation type="submission" date="2017-06" db="EMBL/GenBank/DDBJ databases">
        <authorList>
            <person name="Varghese N."/>
            <person name="Submissions S."/>
        </authorList>
    </citation>
    <scope>NUCLEOTIDE SEQUENCE [LARGE SCALE GENOMIC DNA]</scope>
    <source>
        <strain evidence="6">DSM 28041</strain>
    </source>
</reference>
<keyword evidence="3" id="KW-0732">Signal</keyword>
<evidence type="ECO:0000313" key="6">
    <source>
        <dbReference type="Proteomes" id="UP000198310"/>
    </source>
</evidence>